<evidence type="ECO:0000256" key="2">
    <source>
        <dbReference type="SAM" id="MobiDB-lite"/>
    </source>
</evidence>
<dbReference type="EMBL" id="RFFG01000088">
    <property type="protein sequence ID" value="RMI38305.1"/>
    <property type="molecule type" value="Genomic_DNA"/>
</dbReference>
<feature type="compositionally biased region" description="Basic and acidic residues" evidence="2">
    <location>
        <begin position="46"/>
        <end position="59"/>
    </location>
</feature>
<gene>
    <name evidence="3" type="ORF">EBO15_33290</name>
</gene>
<dbReference type="NCBIfam" id="NF003818">
    <property type="entry name" value="PRK05409.1"/>
    <property type="match status" value="1"/>
</dbReference>
<dbReference type="OrthoDB" id="9763101at2"/>
<feature type="compositionally biased region" description="Basic and acidic residues" evidence="2">
    <location>
        <begin position="29"/>
        <end position="39"/>
    </location>
</feature>
<dbReference type="InterPro" id="IPR007801">
    <property type="entry name" value="MbnB/TglH/ChrH"/>
</dbReference>
<comment type="caution">
    <text evidence="3">The sequence shown here is derived from an EMBL/GenBank/DDBJ whole genome shotgun (WGS) entry which is preliminary data.</text>
</comment>
<name>A0A3M2LQE4_9ACTN</name>
<reference evidence="3 4" key="1">
    <citation type="submission" date="2018-10" db="EMBL/GenBank/DDBJ databases">
        <title>Isolation from soil.</title>
        <authorList>
            <person name="Hu J."/>
        </authorList>
    </citation>
    <scope>NUCLEOTIDE SEQUENCE [LARGE SCALE GENOMIC DNA]</scope>
    <source>
        <strain evidence="3 4">NEAU-Ht49</strain>
    </source>
</reference>
<dbReference type="AlphaFoldDB" id="A0A3M2LQE4"/>
<evidence type="ECO:0000313" key="4">
    <source>
        <dbReference type="Proteomes" id="UP000282674"/>
    </source>
</evidence>
<dbReference type="PANTHER" id="PTHR42194">
    <property type="entry name" value="UPF0276 PROTEIN HI_1600"/>
    <property type="match status" value="1"/>
</dbReference>
<protein>
    <recommendedName>
        <fullName evidence="1">UPF0276 protein EBO15_33290</fullName>
    </recommendedName>
</protein>
<dbReference type="Proteomes" id="UP000282674">
    <property type="component" value="Unassembled WGS sequence"/>
</dbReference>
<evidence type="ECO:0000256" key="1">
    <source>
        <dbReference type="HAMAP-Rule" id="MF_00697"/>
    </source>
</evidence>
<organism evidence="3 4">
    <name type="scientific">Actinomadura harenae</name>
    <dbReference type="NCBI Taxonomy" id="2483351"/>
    <lineage>
        <taxon>Bacteria</taxon>
        <taxon>Bacillati</taxon>
        <taxon>Actinomycetota</taxon>
        <taxon>Actinomycetes</taxon>
        <taxon>Streptosporangiales</taxon>
        <taxon>Thermomonosporaceae</taxon>
        <taxon>Actinomadura</taxon>
    </lineage>
</organism>
<comment type="similarity">
    <text evidence="1">Belongs to the UPF0276 family.</text>
</comment>
<dbReference type="Gene3D" id="3.20.20.150">
    <property type="entry name" value="Divalent-metal-dependent TIM barrel enzymes"/>
    <property type="match status" value="1"/>
</dbReference>
<dbReference type="PANTHER" id="PTHR42194:SF1">
    <property type="entry name" value="UPF0276 PROTEIN HI_1600"/>
    <property type="match status" value="1"/>
</dbReference>
<proteinExistence type="inferred from homology"/>
<evidence type="ECO:0000313" key="3">
    <source>
        <dbReference type="EMBL" id="RMI38305.1"/>
    </source>
</evidence>
<sequence length="390" mass="42415">MPWPGRVRLQRVRRRAGDPRRAALPLLGELREPDQREPRSLGGAVPRDERVEARPEGVRAAHVRGRGPVRAVPGRGDPRRPGPLLRASAALRPRQVTGGGHGTGHGHGGAAGLPDLGLGLGLRTPHLAYVLAEWPEVDWFEIISENFMDSGGYPRHALDRIAERYPVVMHGVSLSIGGSDPLDPDYLARLRALADALPAAWVSDHVCWTGVAGMNTHELLPIPFTEESLRHVARRVEVVQDALRRPLVLENPSTYASFTHSTMTEAEFLGRLCEESGCLLLLDVNNVAVSAFNHGFDPGEYLRALPHDRIAQIHIAGHADHGTHKIDTHDRPVSEAVWDLYAQAIALAGPTATLLEWDDALPAFPDLLAELAKARPYLEAEDGVTAAAHG</sequence>
<dbReference type="Pfam" id="PF05114">
    <property type="entry name" value="MbnB_TglH_ChrH"/>
    <property type="match status" value="1"/>
</dbReference>
<keyword evidence="4" id="KW-1185">Reference proteome</keyword>
<dbReference type="SUPFAM" id="SSF51658">
    <property type="entry name" value="Xylose isomerase-like"/>
    <property type="match status" value="1"/>
</dbReference>
<dbReference type="InterPro" id="IPR036237">
    <property type="entry name" value="Xyl_isomerase-like_sf"/>
</dbReference>
<accession>A0A3M2LQE4</accession>
<dbReference type="HAMAP" id="MF_00697">
    <property type="entry name" value="UPF0276"/>
    <property type="match status" value="1"/>
</dbReference>
<feature type="region of interest" description="Disordered" evidence="2">
    <location>
        <begin position="1"/>
        <end position="84"/>
    </location>
</feature>